<keyword evidence="1" id="KW-0812">Transmembrane</keyword>
<proteinExistence type="predicted"/>
<evidence type="ECO:0000313" key="2">
    <source>
        <dbReference type="EMBL" id="SDS83679.1"/>
    </source>
</evidence>
<evidence type="ECO:0000313" key="3">
    <source>
        <dbReference type="Proteomes" id="UP000198751"/>
    </source>
</evidence>
<gene>
    <name evidence="2" type="ORF">SAMN04489743_0991</name>
</gene>
<keyword evidence="1" id="KW-1133">Transmembrane helix</keyword>
<dbReference type="AlphaFoldDB" id="A0A1H1VHW2"/>
<organism evidence="2 3">
    <name type="scientific">Pseudarthrobacter equi</name>
    <dbReference type="NCBI Taxonomy" id="728066"/>
    <lineage>
        <taxon>Bacteria</taxon>
        <taxon>Bacillati</taxon>
        <taxon>Actinomycetota</taxon>
        <taxon>Actinomycetes</taxon>
        <taxon>Micrococcales</taxon>
        <taxon>Micrococcaceae</taxon>
        <taxon>Pseudarthrobacter</taxon>
    </lineage>
</organism>
<sequence length="135" mass="13722">MVLGTSALAVGALVSLLCLAVILAVWSGGSWFLPMFLATLVWGAVPATVLAFCAGAPLAILLQPVRNQWLHVAAFAGLGALIGAGLAALRPWSGSSADFMLSTALMIGGALAVGRLAVWRLVRVDPDAQPSTLGS</sequence>
<name>A0A1H1VHW2_9MICC</name>
<feature type="transmembrane region" description="Helical" evidence="1">
    <location>
        <begin position="99"/>
        <end position="118"/>
    </location>
</feature>
<feature type="transmembrane region" description="Helical" evidence="1">
    <location>
        <begin position="40"/>
        <end position="62"/>
    </location>
</feature>
<protein>
    <submittedName>
        <fullName evidence="2">Uncharacterized protein</fullName>
    </submittedName>
</protein>
<feature type="transmembrane region" description="Helical" evidence="1">
    <location>
        <begin position="69"/>
        <end position="87"/>
    </location>
</feature>
<dbReference type="Proteomes" id="UP000198751">
    <property type="component" value="Chromosome I"/>
</dbReference>
<accession>A0A1H1VHW2</accession>
<dbReference type="EMBL" id="LT629779">
    <property type="protein sequence ID" value="SDS83679.1"/>
    <property type="molecule type" value="Genomic_DNA"/>
</dbReference>
<reference evidence="3" key="1">
    <citation type="submission" date="2016-10" db="EMBL/GenBank/DDBJ databases">
        <authorList>
            <person name="Varghese N."/>
            <person name="Submissions S."/>
        </authorList>
    </citation>
    <scope>NUCLEOTIDE SEQUENCE [LARGE SCALE GENOMIC DNA]</scope>
    <source>
        <strain evidence="3">IMMIB L-1606</strain>
    </source>
</reference>
<evidence type="ECO:0000256" key="1">
    <source>
        <dbReference type="SAM" id="Phobius"/>
    </source>
</evidence>
<keyword evidence="3" id="KW-1185">Reference proteome</keyword>
<keyword evidence="1" id="KW-0472">Membrane</keyword>